<evidence type="ECO:0000313" key="3">
    <source>
        <dbReference type="EMBL" id="CAF4496255.1"/>
    </source>
</evidence>
<dbReference type="Proteomes" id="UP000663825">
    <property type="component" value="Unassembled WGS sequence"/>
</dbReference>
<evidence type="ECO:0000313" key="4">
    <source>
        <dbReference type="EMBL" id="CAF4527464.1"/>
    </source>
</evidence>
<sequence length="119" mass="13278">MTSYNYAKFTEATIYKRSKKSGPHLVGHWDVIVNVEGYGNYLIHNTSKSGALAIPVNNLHPPWTSVRRNPVGKDKTIRDCLFVSGGAHTNYVSSELVRYIMGQTCVRTMVAIAEYLIST</sequence>
<dbReference type="Proteomes" id="UP000663862">
    <property type="component" value="Unassembled WGS sequence"/>
</dbReference>
<proteinExistence type="predicted"/>
<dbReference type="OrthoDB" id="10018097at2759"/>
<keyword evidence="6" id="KW-1185">Reference proteome</keyword>
<evidence type="ECO:0000313" key="6">
    <source>
        <dbReference type="Proteomes" id="UP000663873"/>
    </source>
</evidence>
<evidence type="ECO:0000313" key="5">
    <source>
        <dbReference type="Proteomes" id="UP000663825"/>
    </source>
</evidence>
<dbReference type="EMBL" id="CAJNYU010000186">
    <property type="protein sequence ID" value="CAF3339119.1"/>
    <property type="molecule type" value="Genomic_DNA"/>
</dbReference>
<protein>
    <submittedName>
        <fullName evidence="2">Uncharacterized protein</fullName>
    </submittedName>
</protein>
<dbReference type="AlphaFoldDB" id="A0A817Y6X7"/>
<evidence type="ECO:0000313" key="1">
    <source>
        <dbReference type="EMBL" id="CAF3339119.1"/>
    </source>
</evidence>
<gene>
    <name evidence="1" type="ORF">FME351_LOCUS3420</name>
    <name evidence="2" type="ORF">TIS948_LOCUS25403</name>
    <name evidence="4" type="ORF">TSG867_LOCUS23022</name>
    <name evidence="3" type="ORF">UJA718_LOCUS25994</name>
</gene>
<organism evidence="2 5">
    <name type="scientific">Rotaria socialis</name>
    <dbReference type="NCBI Taxonomy" id="392032"/>
    <lineage>
        <taxon>Eukaryota</taxon>
        <taxon>Metazoa</taxon>
        <taxon>Spiralia</taxon>
        <taxon>Gnathifera</taxon>
        <taxon>Rotifera</taxon>
        <taxon>Eurotatoria</taxon>
        <taxon>Bdelloidea</taxon>
        <taxon>Philodinida</taxon>
        <taxon>Philodinidae</taxon>
        <taxon>Rotaria</taxon>
    </lineage>
</organism>
<dbReference type="EMBL" id="CAJOBQ010001935">
    <property type="protein sequence ID" value="CAF4527464.1"/>
    <property type="molecule type" value="Genomic_DNA"/>
</dbReference>
<dbReference type="EMBL" id="CAJNXB010004395">
    <property type="protein sequence ID" value="CAF3374857.1"/>
    <property type="molecule type" value="Genomic_DNA"/>
</dbReference>
<evidence type="ECO:0000313" key="2">
    <source>
        <dbReference type="EMBL" id="CAF3374857.1"/>
    </source>
</evidence>
<dbReference type="Proteomes" id="UP000663869">
    <property type="component" value="Unassembled WGS sequence"/>
</dbReference>
<name>A0A817Y6X7_9BILA</name>
<dbReference type="Proteomes" id="UP000663873">
    <property type="component" value="Unassembled WGS sequence"/>
</dbReference>
<dbReference type="EMBL" id="CAJOBP010006589">
    <property type="protein sequence ID" value="CAF4496255.1"/>
    <property type="molecule type" value="Genomic_DNA"/>
</dbReference>
<comment type="caution">
    <text evidence="2">The sequence shown here is derived from an EMBL/GenBank/DDBJ whole genome shotgun (WGS) entry which is preliminary data.</text>
</comment>
<accession>A0A817Y6X7</accession>
<reference evidence="2" key="1">
    <citation type="submission" date="2021-02" db="EMBL/GenBank/DDBJ databases">
        <authorList>
            <person name="Nowell W R."/>
        </authorList>
    </citation>
    <scope>NUCLEOTIDE SEQUENCE</scope>
</reference>